<dbReference type="Gene3D" id="3.30.200.20">
    <property type="entry name" value="Phosphorylase Kinase, domain 1"/>
    <property type="match status" value="1"/>
</dbReference>
<evidence type="ECO:0000256" key="6">
    <source>
        <dbReference type="ARBA" id="ARBA00022840"/>
    </source>
</evidence>
<evidence type="ECO:0000256" key="1">
    <source>
        <dbReference type="ARBA" id="ARBA00012513"/>
    </source>
</evidence>
<organism evidence="9">
    <name type="scientific">uncultured Gemmatimonadaceae bacterium</name>
    <dbReference type="NCBI Taxonomy" id="246130"/>
    <lineage>
        <taxon>Bacteria</taxon>
        <taxon>Pseudomonadati</taxon>
        <taxon>Gemmatimonadota</taxon>
        <taxon>Gemmatimonadia</taxon>
        <taxon>Gemmatimonadales</taxon>
        <taxon>Gemmatimonadaceae</taxon>
        <taxon>environmental samples</taxon>
    </lineage>
</organism>
<protein>
    <recommendedName>
        <fullName evidence="1">non-specific serine/threonine protein kinase</fullName>
        <ecNumber evidence="1">2.7.11.1</ecNumber>
    </recommendedName>
</protein>
<dbReference type="GO" id="GO:0016829">
    <property type="term" value="F:lyase activity"/>
    <property type="evidence" value="ECO:0007669"/>
    <property type="project" value="UniProtKB-KW"/>
</dbReference>
<feature type="binding site" evidence="7">
    <location>
        <position position="62"/>
    </location>
    <ligand>
        <name>ATP</name>
        <dbReference type="ChEBI" id="CHEBI:30616"/>
    </ligand>
</feature>
<dbReference type="PANTHER" id="PTHR43289">
    <property type="entry name" value="MITOGEN-ACTIVATED PROTEIN KINASE KINASE KINASE 20-RELATED"/>
    <property type="match status" value="1"/>
</dbReference>
<evidence type="ECO:0000256" key="4">
    <source>
        <dbReference type="ARBA" id="ARBA00022741"/>
    </source>
</evidence>
<keyword evidence="3" id="KW-0808">Transferase</keyword>
<dbReference type="GO" id="GO:0005524">
    <property type="term" value="F:ATP binding"/>
    <property type="evidence" value="ECO:0007669"/>
    <property type="project" value="UniProtKB-UniRule"/>
</dbReference>
<dbReference type="InterPro" id="IPR000719">
    <property type="entry name" value="Prot_kinase_dom"/>
</dbReference>
<keyword evidence="6 7" id="KW-0067">ATP-binding</keyword>
<dbReference type="PROSITE" id="PS50011">
    <property type="entry name" value="PROTEIN_KINASE_DOM"/>
    <property type="match status" value="1"/>
</dbReference>
<dbReference type="PROSITE" id="PS00108">
    <property type="entry name" value="PROTEIN_KINASE_ST"/>
    <property type="match status" value="1"/>
</dbReference>
<dbReference type="PROSITE" id="PS00107">
    <property type="entry name" value="PROTEIN_KINASE_ATP"/>
    <property type="match status" value="1"/>
</dbReference>
<dbReference type="SUPFAM" id="SSF48452">
    <property type="entry name" value="TPR-like"/>
    <property type="match status" value="1"/>
</dbReference>
<evidence type="ECO:0000313" key="9">
    <source>
        <dbReference type="EMBL" id="CAA9356965.1"/>
    </source>
</evidence>
<dbReference type="AlphaFoldDB" id="A0A6J4MFI4"/>
<dbReference type="GO" id="GO:0004674">
    <property type="term" value="F:protein serine/threonine kinase activity"/>
    <property type="evidence" value="ECO:0007669"/>
    <property type="project" value="UniProtKB-KW"/>
</dbReference>
<evidence type="ECO:0000256" key="2">
    <source>
        <dbReference type="ARBA" id="ARBA00022527"/>
    </source>
</evidence>
<dbReference type="Gene3D" id="3.40.50.10070">
    <property type="entry name" value="TolB, N-terminal domain"/>
    <property type="match status" value="1"/>
</dbReference>
<proteinExistence type="predicted"/>
<dbReference type="SMART" id="SM00220">
    <property type="entry name" value="S_TKc"/>
    <property type="match status" value="1"/>
</dbReference>
<dbReference type="InterPro" id="IPR008271">
    <property type="entry name" value="Ser/Thr_kinase_AS"/>
</dbReference>
<keyword evidence="9" id="KW-0456">Lyase</keyword>
<dbReference type="Gene3D" id="1.10.510.10">
    <property type="entry name" value="Transferase(Phosphotransferase) domain 1"/>
    <property type="match status" value="1"/>
</dbReference>
<dbReference type="InterPro" id="IPR017441">
    <property type="entry name" value="Protein_kinase_ATP_BS"/>
</dbReference>
<evidence type="ECO:0000256" key="5">
    <source>
        <dbReference type="ARBA" id="ARBA00022777"/>
    </source>
</evidence>
<gene>
    <name evidence="9" type="ORF">AVDCRST_MAG40-3225</name>
</gene>
<keyword evidence="4 7" id="KW-0547">Nucleotide-binding</keyword>
<reference evidence="9" key="1">
    <citation type="submission" date="2020-02" db="EMBL/GenBank/DDBJ databases">
        <authorList>
            <person name="Meier V. D."/>
        </authorList>
    </citation>
    <scope>NUCLEOTIDE SEQUENCE</scope>
    <source>
        <strain evidence="9">AVDCRST_MAG40</strain>
    </source>
</reference>
<dbReference type="InterPro" id="IPR011990">
    <property type="entry name" value="TPR-like_helical_dom_sf"/>
</dbReference>
<dbReference type="InterPro" id="IPR011009">
    <property type="entry name" value="Kinase-like_dom_sf"/>
</dbReference>
<dbReference type="Pfam" id="PF00069">
    <property type="entry name" value="Pkinase"/>
    <property type="match status" value="1"/>
</dbReference>
<dbReference type="PANTHER" id="PTHR43289:SF6">
    <property type="entry name" value="SERINE_THREONINE-PROTEIN KINASE NEKL-3"/>
    <property type="match status" value="1"/>
</dbReference>
<keyword evidence="2" id="KW-0723">Serine/threonine-protein kinase</keyword>
<dbReference type="SUPFAM" id="SSF56112">
    <property type="entry name" value="Protein kinase-like (PK-like)"/>
    <property type="match status" value="1"/>
</dbReference>
<keyword evidence="5" id="KW-0418">Kinase</keyword>
<dbReference type="EC" id="2.7.11.1" evidence="1"/>
<evidence type="ECO:0000259" key="8">
    <source>
        <dbReference type="PROSITE" id="PS50011"/>
    </source>
</evidence>
<dbReference type="FunFam" id="1.10.510.10:FF:000021">
    <property type="entry name" value="Serine/threonine protein kinase"/>
    <property type="match status" value="1"/>
</dbReference>
<dbReference type="EMBL" id="CADCTX010000888">
    <property type="protein sequence ID" value="CAA9356965.1"/>
    <property type="molecule type" value="Genomic_DNA"/>
</dbReference>
<name>A0A6J4MFI4_9BACT</name>
<dbReference type="Gene3D" id="1.25.40.10">
    <property type="entry name" value="Tetratricopeptide repeat domain"/>
    <property type="match status" value="2"/>
</dbReference>
<sequence>MFGPRAPEVSGVEKDTDTAGLRERLQQALGGAYALERELGGGGMARVFVAEETALGRRVVVKVLAPEFAQELSAERFAREIRLSARLQHPNIVPVLAAGAAGRVPYYTMPYVDGESLRARLERGRPALAEAVPLLRDVARALAYAHAHGVVHRDIKPENVLLSGDAVVVADFGVAKAVDAARSANAPDAGADAGRAATLTQLGMVVGTPAYMAPEQAAGDPAVDHRADLYAWGVVAYELLAGRHPFAERRTTHALIVAHLMEEPTPLGAARPDVPPALADLVTRCLAKDPAARPLAREVAELLGILPASGAGHGTPAPPLTPSIAILPFANLSADPENEYFSDGVSEEILSLLAQDRGLRVATRSSSFAFKGKSVDLRTMAQQLQVTNLLEGSVRRAGNRVRITAQLVNAADGADLWSERFDRELTDIFAVQDEIAAAITATLRRRLLDPTSASAASGATAPAESDRAARRARHPVGVEAYEEYLKGKYAINRRPHGLADAQAHFERALALEPAFAAAHAGLGESFLWLGIFAVPPSAAFVRVRRHAERALALEPDLADGHYLLAEAAYWHDWDADACERRIGRALDLEPHHAGALLTRALLANVRLRRDESLASAAAAVRVDPLGLGTRAWFLAMTYNAHAYDVLVAEATRLIAEQPSYGEGYRWRAMAHTMLGDLADARADLEMARELGSRHVWVDVLAATVAALDGRAEELRGRRDQLMRRSVSEWVPPIALGHLEQMLGDYDAAFTWYERAYQMRDVLMTVFHTDPAYRLTPPGRSDLFAEDPRWIDLVRRVGLAP</sequence>
<dbReference type="CDD" id="cd14014">
    <property type="entry name" value="STKc_PknB_like"/>
    <property type="match status" value="1"/>
</dbReference>
<evidence type="ECO:0000256" key="3">
    <source>
        <dbReference type="ARBA" id="ARBA00022679"/>
    </source>
</evidence>
<evidence type="ECO:0000256" key="7">
    <source>
        <dbReference type="PROSITE-ProRule" id="PRU10141"/>
    </source>
</evidence>
<accession>A0A6J4MFI4</accession>
<feature type="domain" description="Protein kinase" evidence="8">
    <location>
        <begin position="33"/>
        <end position="306"/>
    </location>
</feature>